<dbReference type="Proteomes" id="UP000266113">
    <property type="component" value="Unassembled WGS sequence"/>
</dbReference>
<evidence type="ECO:0000313" key="2">
    <source>
        <dbReference type="EMBL" id="RIE16193.1"/>
    </source>
</evidence>
<evidence type="ECO:0000259" key="1">
    <source>
        <dbReference type="Pfam" id="PF13784"/>
    </source>
</evidence>
<feature type="domain" description="Fic/DOC N-terminal" evidence="1">
    <location>
        <begin position="5"/>
        <end position="48"/>
    </location>
</feature>
<organism evidence="2 3">
    <name type="scientific">Candidatus Cryosericum septentrionale</name>
    <dbReference type="NCBI Taxonomy" id="2290913"/>
    <lineage>
        <taxon>Bacteria</taxon>
        <taxon>Pseudomonadati</taxon>
        <taxon>Caldisericota/Cryosericota group</taxon>
        <taxon>Candidatus Cryosericota</taxon>
        <taxon>Candidatus Cryosericia</taxon>
        <taxon>Candidatus Cryosericales</taxon>
        <taxon>Candidatus Cryosericaceae</taxon>
        <taxon>Candidatus Cryosericum</taxon>
    </lineage>
</organism>
<dbReference type="Pfam" id="PF13784">
    <property type="entry name" value="Fic_N"/>
    <property type="match status" value="1"/>
</dbReference>
<accession>A0A398DPP6</accession>
<protein>
    <recommendedName>
        <fullName evidence="1">Fic/DOC N-terminal domain-containing protein</fullName>
    </recommendedName>
</protein>
<dbReference type="EMBL" id="QXIY01000035">
    <property type="protein sequence ID" value="RIE16193.1"/>
    <property type="molecule type" value="Genomic_DNA"/>
</dbReference>
<name>A0A398DPP6_9BACT</name>
<sequence>MEYVAKNSALLVKPLLSREDLLSSHVEGTQSGLSELYRYEADQHSSDSSEAPWVCVAHCAAARRPSIAGRRLPTPKPRES</sequence>
<dbReference type="AlphaFoldDB" id="A0A398DPP6"/>
<evidence type="ECO:0000313" key="3">
    <source>
        <dbReference type="Proteomes" id="UP000266113"/>
    </source>
</evidence>
<comment type="caution">
    <text evidence="2">The sequence shown here is derived from an EMBL/GenBank/DDBJ whole genome shotgun (WGS) entry which is preliminary data.</text>
</comment>
<reference evidence="2 3" key="1">
    <citation type="submission" date="2018-09" db="EMBL/GenBank/DDBJ databases">
        <title>Discovery and Ecogenomic Context for Candidatus Cryosericales, a Global Caldiserica Order Active in Thawing Permafrost.</title>
        <authorList>
            <person name="Martinez M.A."/>
            <person name="Woodcroft B.J."/>
            <person name="Ignacio Espinoza J.C."/>
            <person name="Zayed A."/>
            <person name="Singleton C.M."/>
            <person name="Boyd J."/>
            <person name="Li Y.-F."/>
            <person name="Purvine S."/>
            <person name="Maughan H."/>
            <person name="Hodgkins S.B."/>
            <person name="Anderson D."/>
            <person name="Sederholm M."/>
            <person name="Temperton B."/>
            <person name="Saleska S.R."/>
            <person name="Tyson G.W."/>
            <person name="Rich V.I."/>
        </authorList>
    </citation>
    <scope>NUCLEOTIDE SEQUENCE [LARGE SCALE GENOMIC DNA]</scope>
    <source>
        <strain evidence="2 3">SMC1</strain>
    </source>
</reference>
<gene>
    <name evidence="2" type="ORF">SMC1_08245</name>
</gene>
<proteinExistence type="predicted"/>
<dbReference type="InterPro" id="IPR025758">
    <property type="entry name" value="Fic/DOC_N"/>
</dbReference>
<keyword evidence="3" id="KW-1185">Reference proteome</keyword>